<evidence type="ECO:0000256" key="9">
    <source>
        <dbReference type="PIRSR" id="PIRSR000445-1"/>
    </source>
</evidence>
<comment type="subunit">
    <text evidence="8">Homodimer.</text>
</comment>
<dbReference type="FunFam" id="3.30.460.30:FF:000001">
    <property type="entry name" value="Glutamyl-tRNA reductase"/>
    <property type="match status" value="1"/>
</dbReference>
<comment type="miscellaneous">
    <text evidence="8">During catalysis, the active site Cys acts as a nucleophile attacking the alpha-carbonyl group of tRNA-bound glutamate with the formation of a thioester intermediate between enzyme and glutamate, and the concomitant release of tRNA(Glu). The thioester intermediate is finally reduced by direct hydride transfer from NADPH, to form the product GSA.</text>
</comment>
<feature type="domain" description="Quinate/shikimate 5-dehydrogenase/glutamyl-tRNA reductase" evidence="15">
    <location>
        <begin position="175"/>
        <end position="300"/>
    </location>
</feature>
<dbReference type="Pfam" id="PF05201">
    <property type="entry name" value="GlutR_N"/>
    <property type="match status" value="1"/>
</dbReference>
<accession>A0A0A8HCM8</accession>
<feature type="active site" description="Nucleophile" evidence="8 9">
    <location>
        <position position="51"/>
    </location>
</feature>
<gene>
    <name evidence="8 17" type="primary">hemA</name>
    <name evidence="17" type="ORF">CSUB8521_0821</name>
</gene>
<dbReference type="GO" id="GO:0019353">
    <property type="term" value="P:protoporphyrinogen IX biosynthetic process from glutamate"/>
    <property type="evidence" value="ECO:0007669"/>
    <property type="project" value="TreeGrafter"/>
</dbReference>
<dbReference type="InterPro" id="IPR000343">
    <property type="entry name" value="4pyrrol_synth_GluRdtase"/>
</dbReference>
<dbReference type="EC" id="1.2.1.70" evidence="3 8"/>
<evidence type="ECO:0000256" key="8">
    <source>
        <dbReference type="HAMAP-Rule" id="MF_00087"/>
    </source>
</evidence>
<dbReference type="PROSITE" id="PS00747">
    <property type="entry name" value="GLUTR"/>
    <property type="match status" value="1"/>
</dbReference>
<evidence type="ECO:0000259" key="16">
    <source>
        <dbReference type="Pfam" id="PF05201"/>
    </source>
</evidence>
<dbReference type="SUPFAM" id="SSF69075">
    <property type="entry name" value="Glutamyl tRNA-reductase dimerization domain"/>
    <property type="match status" value="1"/>
</dbReference>
<evidence type="ECO:0000313" key="17">
    <source>
        <dbReference type="EMBL" id="AJC90664.1"/>
    </source>
</evidence>
<evidence type="ECO:0000256" key="12">
    <source>
        <dbReference type="PIRSR" id="PIRSR000445-4"/>
    </source>
</evidence>
<dbReference type="KEGG" id="csm:CSUB8521_0821"/>
<evidence type="ECO:0000259" key="14">
    <source>
        <dbReference type="Pfam" id="PF00745"/>
    </source>
</evidence>
<dbReference type="Gene3D" id="3.40.50.720">
    <property type="entry name" value="NAD(P)-binding Rossmann-like Domain"/>
    <property type="match status" value="1"/>
</dbReference>
<keyword evidence="4 8" id="KW-0521">NADP</keyword>
<evidence type="ECO:0000256" key="4">
    <source>
        <dbReference type="ARBA" id="ARBA00022857"/>
    </source>
</evidence>
<dbReference type="PIRSF" id="PIRSF000445">
    <property type="entry name" value="4pyrrol_synth_GluRdtase"/>
    <property type="match status" value="1"/>
</dbReference>
<dbReference type="Proteomes" id="UP000031135">
    <property type="component" value="Chromosome"/>
</dbReference>
<evidence type="ECO:0000256" key="5">
    <source>
        <dbReference type="ARBA" id="ARBA00023002"/>
    </source>
</evidence>
<evidence type="ECO:0000256" key="11">
    <source>
        <dbReference type="PIRSR" id="PIRSR000445-3"/>
    </source>
</evidence>
<dbReference type="OrthoDB" id="110209at2"/>
<evidence type="ECO:0000256" key="2">
    <source>
        <dbReference type="ARBA" id="ARBA00005916"/>
    </source>
</evidence>
<dbReference type="GO" id="GO:0050661">
    <property type="term" value="F:NADP binding"/>
    <property type="evidence" value="ECO:0007669"/>
    <property type="project" value="InterPro"/>
</dbReference>
<dbReference type="EMBL" id="CP007772">
    <property type="protein sequence ID" value="AJC90664.1"/>
    <property type="molecule type" value="Genomic_DNA"/>
</dbReference>
<evidence type="ECO:0000256" key="13">
    <source>
        <dbReference type="RuleBase" id="RU000584"/>
    </source>
</evidence>
<evidence type="ECO:0000256" key="1">
    <source>
        <dbReference type="ARBA" id="ARBA00005059"/>
    </source>
</evidence>
<dbReference type="InterPro" id="IPR036453">
    <property type="entry name" value="GluRdtase_dimer_dom_sf"/>
</dbReference>
<dbReference type="SUPFAM" id="SSF69742">
    <property type="entry name" value="Glutamyl tRNA-reductase catalytic, N-terminal domain"/>
    <property type="match status" value="1"/>
</dbReference>
<comment type="function">
    <text evidence="8">Catalyzes the NADPH-dependent reduction of glutamyl-tRNA(Glu) to glutamate 1-semialdehyde (GSA).</text>
</comment>
<feature type="binding site" evidence="8 10">
    <location>
        <begin position="50"/>
        <end position="53"/>
    </location>
    <ligand>
        <name>substrate</name>
    </ligand>
</feature>
<feature type="domain" description="Tetrapyrrole biosynthesis glutamyl-tRNA reductase dimerisation" evidence="14">
    <location>
        <begin position="315"/>
        <end position="412"/>
    </location>
</feature>
<feature type="binding site" evidence="8 10">
    <location>
        <position position="121"/>
    </location>
    <ligand>
        <name>substrate</name>
    </ligand>
</feature>
<dbReference type="HOGENOM" id="CLU_035113_2_2_7"/>
<feature type="binding site" evidence="8 11">
    <location>
        <begin position="189"/>
        <end position="194"/>
    </location>
    <ligand>
        <name>NADP(+)</name>
        <dbReference type="ChEBI" id="CHEBI:58349"/>
    </ligand>
</feature>
<dbReference type="SUPFAM" id="SSF51735">
    <property type="entry name" value="NAD(P)-binding Rossmann-fold domains"/>
    <property type="match status" value="1"/>
</dbReference>
<evidence type="ECO:0000256" key="7">
    <source>
        <dbReference type="ARBA" id="ARBA00047464"/>
    </source>
</evidence>
<dbReference type="InterPro" id="IPR015895">
    <property type="entry name" value="4pyrrol_synth_GluRdtase_N"/>
</dbReference>
<dbReference type="Pfam" id="PF00745">
    <property type="entry name" value="GlutR_dimer"/>
    <property type="match status" value="1"/>
</dbReference>
<dbReference type="NCBIfam" id="TIGR01035">
    <property type="entry name" value="hemA"/>
    <property type="match status" value="1"/>
</dbReference>
<dbReference type="GO" id="GO:0008883">
    <property type="term" value="F:glutamyl-tRNA reductase activity"/>
    <property type="evidence" value="ECO:0007669"/>
    <property type="project" value="UniProtKB-UniRule"/>
</dbReference>
<feature type="domain" description="Glutamyl-tRNA reductase N-terminal" evidence="16">
    <location>
        <begin position="6"/>
        <end position="157"/>
    </location>
</feature>
<dbReference type="InterPro" id="IPR006151">
    <property type="entry name" value="Shikm_DH/Glu-tRNA_Rdtase"/>
</dbReference>
<dbReference type="Pfam" id="PF01488">
    <property type="entry name" value="Shikimate_DH"/>
    <property type="match status" value="1"/>
</dbReference>
<comment type="similarity">
    <text evidence="2 8 13">Belongs to the glutamyl-tRNA reductase family.</text>
</comment>
<evidence type="ECO:0000256" key="10">
    <source>
        <dbReference type="PIRSR" id="PIRSR000445-2"/>
    </source>
</evidence>
<dbReference type="AlphaFoldDB" id="A0A0A8HCM8"/>
<name>A0A0A8HCM8_9BACT</name>
<dbReference type="UniPathway" id="UPA00251">
    <property type="reaction ID" value="UER00316"/>
</dbReference>
<keyword evidence="5 8" id="KW-0560">Oxidoreductase</keyword>
<comment type="domain">
    <text evidence="8">Possesses an unusual extended V-shaped dimeric structure with each monomer consisting of three distinct domains arranged along a curved 'spinal' alpha-helix. The N-terminal catalytic domain specifically recognizes the glutamate moiety of the substrate. The second domain is the NADPH-binding domain, and the third C-terminal domain is responsible for dimerization.</text>
</comment>
<evidence type="ECO:0000259" key="15">
    <source>
        <dbReference type="Pfam" id="PF01488"/>
    </source>
</evidence>
<dbReference type="InterPro" id="IPR018214">
    <property type="entry name" value="GluRdtase_CS"/>
</dbReference>
<organism evidence="17 18">
    <name type="scientific">Campylobacter subantarcticus LMG 24374</name>
    <dbReference type="NCBI Taxonomy" id="1388751"/>
    <lineage>
        <taxon>Bacteria</taxon>
        <taxon>Pseudomonadati</taxon>
        <taxon>Campylobacterota</taxon>
        <taxon>Epsilonproteobacteria</taxon>
        <taxon>Campylobacterales</taxon>
        <taxon>Campylobacteraceae</taxon>
        <taxon>Campylobacter</taxon>
    </lineage>
</organism>
<evidence type="ECO:0000313" key="18">
    <source>
        <dbReference type="Proteomes" id="UP000031135"/>
    </source>
</evidence>
<dbReference type="InterPro" id="IPR036343">
    <property type="entry name" value="GluRdtase_N_sf"/>
</dbReference>
<dbReference type="CDD" id="cd05213">
    <property type="entry name" value="NAD_bind_Glutamyl_tRNA_reduct"/>
    <property type="match status" value="1"/>
</dbReference>
<comment type="catalytic activity">
    <reaction evidence="7 8 13">
        <text>(S)-4-amino-5-oxopentanoate + tRNA(Glu) + NADP(+) = L-glutamyl-tRNA(Glu) + NADPH + H(+)</text>
        <dbReference type="Rhea" id="RHEA:12344"/>
        <dbReference type="Rhea" id="RHEA-COMP:9663"/>
        <dbReference type="Rhea" id="RHEA-COMP:9680"/>
        <dbReference type="ChEBI" id="CHEBI:15378"/>
        <dbReference type="ChEBI" id="CHEBI:57501"/>
        <dbReference type="ChEBI" id="CHEBI:57783"/>
        <dbReference type="ChEBI" id="CHEBI:58349"/>
        <dbReference type="ChEBI" id="CHEBI:78442"/>
        <dbReference type="ChEBI" id="CHEBI:78520"/>
        <dbReference type="EC" id="1.2.1.70"/>
    </reaction>
</comment>
<feature type="binding site" evidence="8 10">
    <location>
        <begin position="115"/>
        <end position="117"/>
    </location>
    <ligand>
        <name>substrate</name>
    </ligand>
</feature>
<dbReference type="RefSeq" id="WP_039663674.1">
    <property type="nucleotide sequence ID" value="NZ_CP007772.1"/>
</dbReference>
<dbReference type="InterPro" id="IPR015896">
    <property type="entry name" value="4pyrrol_synth_GluRdtase_dimer"/>
</dbReference>
<dbReference type="HAMAP" id="MF_00087">
    <property type="entry name" value="Glu_tRNA_reductase"/>
    <property type="match status" value="1"/>
</dbReference>
<reference evidence="17 18" key="1">
    <citation type="journal article" date="2014" name="Genome Biol. Evol.">
        <title>Comparative Genomics of the Campylobacter lari Group.</title>
        <authorList>
            <person name="Miller W.G."/>
            <person name="Yee E."/>
            <person name="Chapman M.H."/>
            <person name="Smith T.P."/>
            <person name="Bono J.L."/>
            <person name="Huynh S."/>
            <person name="Parker C.T."/>
            <person name="Vandamme P."/>
            <person name="Luong K."/>
            <person name="Korlach J."/>
        </authorList>
    </citation>
    <scope>NUCLEOTIDE SEQUENCE [LARGE SCALE GENOMIC DNA]</scope>
    <source>
        <strain evidence="17 18">LMG 24374</strain>
    </source>
</reference>
<dbReference type="PANTHER" id="PTHR43013">
    <property type="entry name" value="GLUTAMYL-TRNA REDUCTASE"/>
    <property type="match status" value="1"/>
</dbReference>
<dbReference type="InterPro" id="IPR036291">
    <property type="entry name" value="NAD(P)-bd_dom_sf"/>
</dbReference>
<comment type="pathway">
    <text evidence="1 8 13">Porphyrin-containing compound metabolism; protoporphyrin-IX biosynthesis; 5-aminolevulinate from L-glutamyl-tRNA(Glu): step 1/2.</text>
</comment>
<dbReference type="Gene3D" id="3.30.460.30">
    <property type="entry name" value="Glutamyl-tRNA reductase, N-terminal domain"/>
    <property type="match status" value="1"/>
</dbReference>
<evidence type="ECO:0000256" key="6">
    <source>
        <dbReference type="ARBA" id="ARBA00023244"/>
    </source>
</evidence>
<sequence>MHYYCISFTHKNTDITTREKLSFSNEDKKRELLKLIHTNNKILESLVLSTCNRVEILLFVGELEGVGEHVLKTLSLLCNVDKENLNSKADFYEDSGAIHHLFSVASSLDSLVIGETQIAGQLKEAYKFALQEQRCGVHITRAIHYAFKCAANVRNQTEISKNPISVASVAVAKAKELVNLENKTAVVIGAGEMSELACKHLLNAKAKVLILNRDIEKARKLCKDLGENASCESIANLKNTLNQYEVFFSATNAPHAIITHDLLEEKNYKRYFFDIAVPRDIDVKANEKNIVYAVDDLEEVVRKNLTLREHQAQIAYSIVGTMTNEFFQHLSKLATLPLVKQFRLQADGIVNKELQKAIEKGYLKHSNHEEARKLIRQVMNAFLHHPSVNLKKLSGTMQNDSVINAMRYVFDLKNENMEGLNLYKCEFNLENNHEI</sequence>
<proteinExistence type="inferred from homology"/>
<evidence type="ECO:0000256" key="3">
    <source>
        <dbReference type="ARBA" id="ARBA00012970"/>
    </source>
</evidence>
<dbReference type="PANTHER" id="PTHR43013:SF1">
    <property type="entry name" value="GLUTAMYL-TRNA REDUCTASE"/>
    <property type="match status" value="1"/>
</dbReference>
<protein>
    <recommendedName>
        <fullName evidence="3 8">Glutamyl-tRNA reductase</fullName>
        <shortName evidence="8">GluTR</shortName>
        <ecNumber evidence="3 8">1.2.1.70</ecNumber>
    </recommendedName>
</protein>
<keyword evidence="6 8" id="KW-0627">Porphyrin biosynthesis</keyword>
<feature type="binding site" evidence="8 10">
    <location>
        <position position="110"/>
    </location>
    <ligand>
        <name>substrate</name>
    </ligand>
</feature>
<feature type="site" description="Important for activity" evidence="8 12">
    <location>
        <position position="100"/>
    </location>
</feature>